<evidence type="ECO:0000313" key="2">
    <source>
        <dbReference type="Proteomes" id="UP000481858"/>
    </source>
</evidence>
<accession>A0A7C8MRQ4</accession>
<name>A0A7C8MRQ4_9PEZI</name>
<keyword evidence="2" id="KW-1185">Reference proteome</keyword>
<dbReference type="AlphaFoldDB" id="A0A7C8MRQ4"/>
<comment type="caution">
    <text evidence="1">The sequence shown here is derived from an EMBL/GenBank/DDBJ whole genome shotgun (WGS) entry which is preliminary data.</text>
</comment>
<sequence length="127" mass="13716">MASPVAQRTTQAKISGFSASTNTYGNGATFDYDVEIDGLVNTHCSYSDETSGPKLPDVAQTPCDDPAIRWQFRQDPSQPGGEGRYRIVVIHTPTGTAGFHEWAPADFPLNADETIYQGASDFTIDIA</sequence>
<dbReference type="EMBL" id="WUBL01000175">
    <property type="protein sequence ID" value="KAF2963914.1"/>
    <property type="molecule type" value="Genomic_DNA"/>
</dbReference>
<evidence type="ECO:0000313" key="1">
    <source>
        <dbReference type="EMBL" id="KAF2963914.1"/>
    </source>
</evidence>
<reference evidence="1 2" key="1">
    <citation type="submission" date="2019-12" db="EMBL/GenBank/DDBJ databases">
        <title>Draft genome sequence of the ascomycete Xylaria multiplex DSM 110363.</title>
        <authorList>
            <person name="Buettner E."/>
            <person name="Kellner H."/>
        </authorList>
    </citation>
    <scope>NUCLEOTIDE SEQUENCE [LARGE SCALE GENOMIC DNA]</scope>
    <source>
        <strain evidence="1 2">DSM 110363</strain>
    </source>
</reference>
<protein>
    <submittedName>
        <fullName evidence="1">Uncharacterized protein</fullName>
    </submittedName>
</protein>
<dbReference type="Proteomes" id="UP000481858">
    <property type="component" value="Unassembled WGS sequence"/>
</dbReference>
<gene>
    <name evidence="1" type="ORF">GQX73_g9673</name>
</gene>
<organism evidence="1 2">
    <name type="scientific">Xylaria multiplex</name>
    <dbReference type="NCBI Taxonomy" id="323545"/>
    <lineage>
        <taxon>Eukaryota</taxon>
        <taxon>Fungi</taxon>
        <taxon>Dikarya</taxon>
        <taxon>Ascomycota</taxon>
        <taxon>Pezizomycotina</taxon>
        <taxon>Sordariomycetes</taxon>
        <taxon>Xylariomycetidae</taxon>
        <taxon>Xylariales</taxon>
        <taxon>Xylariaceae</taxon>
        <taxon>Xylaria</taxon>
    </lineage>
</organism>
<dbReference type="OrthoDB" id="4762718at2759"/>
<proteinExistence type="predicted"/>
<dbReference type="InParanoid" id="A0A7C8MRQ4"/>